<proteinExistence type="predicted"/>
<dbReference type="InterPro" id="IPR027417">
    <property type="entry name" value="P-loop_NTPase"/>
</dbReference>
<protein>
    <recommendedName>
        <fullName evidence="3">AAA+ ATPase domain-containing protein</fullName>
    </recommendedName>
</protein>
<name>X0UA27_9ZZZZ</name>
<evidence type="ECO:0000256" key="1">
    <source>
        <dbReference type="ARBA" id="ARBA00022741"/>
    </source>
</evidence>
<dbReference type="PROSITE" id="PS00211">
    <property type="entry name" value="ABC_TRANSPORTER_1"/>
    <property type="match status" value="1"/>
</dbReference>
<sequence>KRGEVLGIIGRNGAGKTTLLKILSRITEPTEGRAEIHGRVGSLLEVGTGFHSELTGRENVYLNGAILGMKRTEIDRKFDEIVAFSEIERFLDTPVKRYSSGMRVRLAFAVAAHLEPEIMLEGTVASAAEIQSRMEGVIRREDPFIRLQKIALLYRSGRLRNSFHSDEDTVLPVVFECLQPVQDLRVLVRLVDESNLPILVTQNPDDPSMIKNCSRLAPGVYQTSCVMPANTLGGKRLFLTVHLICSKTEHLAVNKIVES</sequence>
<dbReference type="Pfam" id="PF00005">
    <property type="entry name" value="ABC_tran"/>
    <property type="match status" value="1"/>
</dbReference>
<keyword evidence="1" id="KW-0547">Nucleotide-binding</keyword>
<dbReference type="SMART" id="SM00382">
    <property type="entry name" value="AAA"/>
    <property type="match status" value="1"/>
</dbReference>
<dbReference type="SUPFAM" id="SSF52540">
    <property type="entry name" value="P-loop containing nucleoside triphosphate hydrolases"/>
    <property type="match status" value="1"/>
</dbReference>
<dbReference type="GO" id="GO:0016887">
    <property type="term" value="F:ATP hydrolysis activity"/>
    <property type="evidence" value="ECO:0007669"/>
    <property type="project" value="InterPro"/>
</dbReference>
<keyword evidence="2" id="KW-0067">ATP-binding</keyword>
<reference evidence="4" key="1">
    <citation type="journal article" date="2014" name="Front. Microbiol.">
        <title>High frequency of phylogenetically diverse reductive dehalogenase-homologous genes in deep subseafloor sedimentary metagenomes.</title>
        <authorList>
            <person name="Kawai M."/>
            <person name="Futagami T."/>
            <person name="Toyoda A."/>
            <person name="Takaki Y."/>
            <person name="Nishi S."/>
            <person name="Hori S."/>
            <person name="Arai W."/>
            <person name="Tsubouchi T."/>
            <person name="Morono Y."/>
            <person name="Uchiyama I."/>
            <person name="Ito T."/>
            <person name="Fujiyama A."/>
            <person name="Inagaki F."/>
            <person name="Takami H."/>
        </authorList>
    </citation>
    <scope>NUCLEOTIDE SEQUENCE</scope>
    <source>
        <strain evidence="4">Expedition CK06-06</strain>
    </source>
</reference>
<dbReference type="InterPro" id="IPR003439">
    <property type="entry name" value="ABC_transporter-like_ATP-bd"/>
</dbReference>
<dbReference type="PANTHER" id="PTHR46743:SF2">
    <property type="entry name" value="TEICHOIC ACIDS EXPORT ATP-BINDING PROTEIN TAGH"/>
    <property type="match status" value="1"/>
</dbReference>
<feature type="domain" description="AAA+ ATPase" evidence="3">
    <location>
        <begin position="2"/>
        <end position="144"/>
    </location>
</feature>
<dbReference type="EMBL" id="BARS01017280">
    <property type="protein sequence ID" value="GAF96171.1"/>
    <property type="molecule type" value="Genomic_DNA"/>
</dbReference>
<dbReference type="PANTHER" id="PTHR46743">
    <property type="entry name" value="TEICHOIC ACIDS EXPORT ATP-BINDING PROTEIN TAGH"/>
    <property type="match status" value="1"/>
</dbReference>
<comment type="caution">
    <text evidence="4">The sequence shown here is derived from an EMBL/GenBank/DDBJ whole genome shotgun (WGS) entry which is preliminary data.</text>
</comment>
<dbReference type="InterPro" id="IPR017871">
    <property type="entry name" value="ABC_transporter-like_CS"/>
</dbReference>
<evidence type="ECO:0000313" key="4">
    <source>
        <dbReference type="EMBL" id="GAF96171.1"/>
    </source>
</evidence>
<gene>
    <name evidence="4" type="ORF">S01H1_28288</name>
</gene>
<dbReference type="InterPro" id="IPR050683">
    <property type="entry name" value="Bact_Polysacc_Export_ATP-bd"/>
</dbReference>
<organism evidence="4">
    <name type="scientific">marine sediment metagenome</name>
    <dbReference type="NCBI Taxonomy" id="412755"/>
    <lineage>
        <taxon>unclassified sequences</taxon>
        <taxon>metagenomes</taxon>
        <taxon>ecological metagenomes</taxon>
    </lineage>
</organism>
<evidence type="ECO:0000256" key="2">
    <source>
        <dbReference type="ARBA" id="ARBA00022840"/>
    </source>
</evidence>
<dbReference type="AlphaFoldDB" id="X0UA27"/>
<evidence type="ECO:0000259" key="3">
    <source>
        <dbReference type="SMART" id="SM00382"/>
    </source>
</evidence>
<feature type="non-terminal residue" evidence="4">
    <location>
        <position position="1"/>
    </location>
</feature>
<dbReference type="Gene3D" id="3.40.50.300">
    <property type="entry name" value="P-loop containing nucleotide triphosphate hydrolases"/>
    <property type="match status" value="1"/>
</dbReference>
<dbReference type="GO" id="GO:0005524">
    <property type="term" value="F:ATP binding"/>
    <property type="evidence" value="ECO:0007669"/>
    <property type="project" value="UniProtKB-KW"/>
</dbReference>
<dbReference type="InterPro" id="IPR003593">
    <property type="entry name" value="AAA+_ATPase"/>
</dbReference>
<accession>X0UA27</accession>